<comment type="caution">
    <text evidence="1">The sequence shown here is derived from an EMBL/GenBank/DDBJ whole genome shotgun (WGS) entry which is preliminary data.</text>
</comment>
<dbReference type="Proteomes" id="UP000299102">
    <property type="component" value="Unassembled WGS sequence"/>
</dbReference>
<dbReference type="EMBL" id="BGZK01000503">
    <property type="protein sequence ID" value="GBP47509.1"/>
    <property type="molecule type" value="Genomic_DNA"/>
</dbReference>
<dbReference type="OrthoDB" id="10017160at2759"/>
<keyword evidence="2" id="KW-1185">Reference proteome</keyword>
<evidence type="ECO:0000313" key="1">
    <source>
        <dbReference type="EMBL" id="GBP47509.1"/>
    </source>
</evidence>
<dbReference type="AlphaFoldDB" id="A0A4C1WAG8"/>
<sequence length="134" mass="15787">MRSHYWTVGVVSPTRRRPGMRQHKSSVPHPLYIHRTRKKRGVEDPRTVLTIRLTGETLRLCAHSVQRYHFDDLSWRVAAPANTQTINKQRKRAGDEYRIYAYDPETKQQLKVWVFQGESNTTKVIRAKSTLKQM</sequence>
<reference evidence="1 2" key="1">
    <citation type="journal article" date="2019" name="Commun. Biol.">
        <title>The bagworm genome reveals a unique fibroin gene that provides high tensile strength.</title>
        <authorList>
            <person name="Kono N."/>
            <person name="Nakamura H."/>
            <person name="Ohtoshi R."/>
            <person name="Tomita M."/>
            <person name="Numata K."/>
            <person name="Arakawa K."/>
        </authorList>
    </citation>
    <scope>NUCLEOTIDE SEQUENCE [LARGE SCALE GENOMIC DNA]</scope>
</reference>
<protein>
    <submittedName>
        <fullName evidence="1">Uncharacterized protein</fullName>
    </submittedName>
</protein>
<organism evidence="1 2">
    <name type="scientific">Eumeta variegata</name>
    <name type="common">Bagworm moth</name>
    <name type="synonym">Eumeta japonica</name>
    <dbReference type="NCBI Taxonomy" id="151549"/>
    <lineage>
        <taxon>Eukaryota</taxon>
        <taxon>Metazoa</taxon>
        <taxon>Ecdysozoa</taxon>
        <taxon>Arthropoda</taxon>
        <taxon>Hexapoda</taxon>
        <taxon>Insecta</taxon>
        <taxon>Pterygota</taxon>
        <taxon>Neoptera</taxon>
        <taxon>Endopterygota</taxon>
        <taxon>Lepidoptera</taxon>
        <taxon>Glossata</taxon>
        <taxon>Ditrysia</taxon>
        <taxon>Tineoidea</taxon>
        <taxon>Psychidae</taxon>
        <taxon>Oiketicinae</taxon>
        <taxon>Eumeta</taxon>
    </lineage>
</organism>
<proteinExistence type="predicted"/>
<gene>
    <name evidence="1" type="ORF">EVAR_30597_1</name>
</gene>
<name>A0A4C1WAG8_EUMVA</name>
<evidence type="ECO:0000313" key="2">
    <source>
        <dbReference type="Proteomes" id="UP000299102"/>
    </source>
</evidence>
<accession>A0A4C1WAG8</accession>